<dbReference type="AlphaFoldDB" id="A0A835YZQ6"/>
<sequence>MGLAQQILMIAIGGALWSSFMRSSFMMIVVAAIIAEAFATAKKTEDAKVAKAEAAAKAAAKVAEAEAAAQAVVVAVVGVCVVASGSLMLFGFLGAKIAAVKIAAATAAKITAAPGAKIAAAAAAKAKIATAAAAKGKIVAVKPAAATQTATDGGCTSFWSSFKHLMNLHHITGVHGNVKSGEVGLNFA</sequence>
<feature type="transmembrane region" description="Helical" evidence="1">
    <location>
        <begin position="71"/>
        <end position="93"/>
    </location>
</feature>
<evidence type="ECO:0000313" key="2">
    <source>
        <dbReference type="EMBL" id="KAG5184611.1"/>
    </source>
</evidence>
<feature type="transmembrane region" description="Helical" evidence="1">
    <location>
        <begin position="7"/>
        <end position="35"/>
    </location>
</feature>
<proteinExistence type="predicted"/>
<accession>A0A835YZQ6</accession>
<keyword evidence="1" id="KW-0812">Transmembrane</keyword>
<name>A0A835YZQ6_9STRA</name>
<keyword evidence="3" id="KW-1185">Reference proteome</keyword>
<keyword evidence="1" id="KW-1133">Transmembrane helix</keyword>
<evidence type="ECO:0000256" key="1">
    <source>
        <dbReference type="SAM" id="Phobius"/>
    </source>
</evidence>
<protein>
    <submittedName>
        <fullName evidence="2">Uncharacterized protein</fullName>
    </submittedName>
</protein>
<dbReference type="Proteomes" id="UP000664859">
    <property type="component" value="Unassembled WGS sequence"/>
</dbReference>
<organism evidence="2 3">
    <name type="scientific">Tribonema minus</name>
    <dbReference type="NCBI Taxonomy" id="303371"/>
    <lineage>
        <taxon>Eukaryota</taxon>
        <taxon>Sar</taxon>
        <taxon>Stramenopiles</taxon>
        <taxon>Ochrophyta</taxon>
        <taxon>PX clade</taxon>
        <taxon>Xanthophyceae</taxon>
        <taxon>Tribonematales</taxon>
        <taxon>Tribonemataceae</taxon>
        <taxon>Tribonema</taxon>
    </lineage>
</organism>
<gene>
    <name evidence="2" type="ORF">JKP88DRAFT_219613</name>
</gene>
<comment type="caution">
    <text evidence="2">The sequence shown here is derived from an EMBL/GenBank/DDBJ whole genome shotgun (WGS) entry which is preliminary data.</text>
</comment>
<reference evidence="2" key="1">
    <citation type="submission" date="2021-02" db="EMBL/GenBank/DDBJ databases">
        <title>First Annotated Genome of the Yellow-green Alga Tribonema minus.</title>
        <authorList>
            <person name="Mahan K.M."/>
        </authorList>
    </citation>
    <scope>NUCLEOTIDE SEQUENCE</scope>
    <source>
        <strain evidence="2">UTEX B ZZ1240</strain>
    </source>
</reference>
<evidence type="ECO:0000313" key="3">
    <source>
        <dbReference type="Proteomes" id="UP000664859"/>
    </source>
</evidence>
<keyword evidence="1" id="KW-0472">Membrane</keyword>
<dbReference type="EMBL" id="JAFCMP010000157">
    <property type="protein sequence ID" value="KAG5184611.1"/>
    <property type="molecule type" value="Genomic_DNA"/>
</dbReference>